<sequence>MDRRTGFGTAGTYLAEEKTPARRRLLKTLKTRPLHHSWAVGNVSCLDLVTTLENKHDCTNVVVVIVYEFRGESENVKDFPMIRWAIQRTLPYDKADYAKDFAHDKAGNAKDMASDAKDMAYDKAGNAKEMAYEKARHLQMT</sequence>
<dbReference type="EMBL" id="QGKY02001015">
    <property type="protein sequence ID" value="KAF2574626.1"/>
    <property type="molecule type" value="Genomic_DNA"/>
</dbReference>
<accession>A0A8S9IZZ3</accession>
<reference evidence="1" key="1">
    <citation type="submission" date="2019-12" db="EMBL/GenBank/DDBJ databases">
        <title>Genome sequencing and annotation of Brassica cretica.</title>
        <authorList>
            <person name="Studholme D.J."/>
            <person name="Sarris P.F."/>
        </authorList>
    </citation>
    <scope>NUCLEOTIDE SEQUENCE</scope>
    <source>
        <strain evidence="1">PFS-102/07</strain>
        <tissue evidence="1">Leaf</tissue>
    </source>
</reference>
<evidence type="ECO:0000313" key="1">
    <source>
        <dbReference type="EMBL" id="KAF2574626.1"/>
    </source>
</evidence>
<protein>
    <submittedName>
        <fullName evidence="1">Uncharacterized protein</fullName>
    </submittedName>
</protein>
<gene>
    <name evidence="1" type="ORF">F2Q70_00001014</name>
</gene>
<dbReference type="AlphaFoldDB" id="A0A8S9IZZ3"/>
<name>A0A8S9IZZ3_BRACR</name>
<proteinExistence type="predicted"/>
<comment type="caution">
    <text evidence="1">The sequence shown here is derived from an EMBL/GenBank/DDBJ whole genome shotgun (WGS) entry which is preliminary data.</text>
</comment>
<organism evidence="1">
    <name type="scientific">Brassica cretica</name>
    <name type="common">Mustard</name>
    <dbReference type="NCBI Taxonomy" id="69181"/>
    <lineage>
        <taxon>Eukaryota</taxon>
        <taxon>Viridiplantae</taxon>
        <taxon>Streptophyta</taxon>
        <taxon>Embryophyta</taxon>
        <taxon>Tracheophyta</taxon>
        <taxon>Spermatophyta</taxon>
        <taxon>Magnoliopsida</taxon>
        <taxon>eudicotyledons</taxon>
        <taxon>Gunneridae</taxon>
        <taxon>Pentapetalae</taxon>
        <taxon>rosids</taxon>
        <taxon>malvids</taxon>
        <taxon>Brassicales</taxon>
        <taxon>Brassicaceae</taxon>
        <taxon>Brassiceae</taxon>
        <taxon>Brassica</taxon>
    </lineage>
</organism>